<name>A0A3D8VH58_9GAMM</name>
<comment type="caution">
    <text evidence="3">The sequence shown here is derived from an EMBL/GenBank/DDBJ whole genome shotgun (WGS) entry which is preliminary data.</text>
</comment>
<feature type="compositionally biased region" description="Low complexity" evidence="1">
    <location>
        <begin position="477"/>
        <end position="537"/>
    </location>
</feature>
<dbReference type="Proteomes" id="UP000256829">
    <property type="component" value="Unassembled WGS sequence"/>
</dbReference>
<proteinExistence type="predicted"/>
<organism evidence="3 4">
    <name type="scientific">Lysobacter soli</name>
    <dbReference type="NCBI Taxonomy" id="453783"/>
    <lineage>
        <taxon>Bacteria</taxon>
        <taxon>Pseudomonadati</taxon>
        <taxon>Pseudomonadota</taxon>
        <taxon>Gammaproteobacteria</taxon>
        <taxon>Lysobacterales</taxon>
        <taxon>Lysobacteraceae</taxon>
        <taxon>Lysobacter</taxon>
    </lineage>
</organism>
<feature type="compositionally biased region" description="Low complexity" evidence="1">
    <location>
        <begin position="239"/>
        <end position="258"/>
    </location>
</feature>
<feature type="region of interest" description="Disordered" evidence="1">
    <location>
        <begin position="353"/>
        <end position="411"/>
    </location>
</feature>
<feature type="region of interest" description="Disordered" evidence="1">
    <location>
        <begin position="462"/>
        <end position="546"/>
    </location>
</feature>
<evidence type="ECO:0000313" key="4">
    <source>
        <dbReference type="Proteomes" id="UP000256829"/>
    </source>
</evidence>
<keyword evidence="4" id="KW-1185">Reference proteome</keyword>
<feature type="compositionally biased region" description="Polar residues" evidence="1">
    <location>
        <begin position="273"/>
        <end position="292"/>
    </location>
</feature>
<dbReference type="AlphaFoldDB" id="A0A3D8VH58"/>
<evidence type="ECO:0000256" key="1">
    <source>
        <dbReference type="SAM" id="MobiDB-lite"/>
    </source>
</evidence>
<dbReference type="InterPro" id="IPR014004">
    <property type="entry name" value="Transpt-assoc_nodulatn_dom_bac"/>
</dbReference>
<dbReference type="PANTHER" id="PTHR34606">
    <property type="entry name" value="BON DOMAIN-CONTAINING PROTEIN"/>
    <property type="match status" value="1"/>
</dbReference>
<feature type="region of interest" description="Disordered" evidence="1">
    <location>
        <begin position="51"/>
        <end position="74"/>
    </location>
</feature>
<dbReference type="PROSITE" id="PS50914">
    <property type="entry name" value="BON"/>
    <property type="match status" value="1"/>
</dbReference>
<gene>
    <name evidence="3" type="ORF">DX912_05880</name>
</gene>
<evidence type="ECO:0000259" key="2">
    <source>
        <dbReference type="PROSITE" id="PS50914"/>
    </source>
</evidence>
<feature type="compositionally biased region" description="Low complexity" evidence="1">
    <location>
        <begin position="353"/>
        <end position="392"/>
    </location>
</feature>
<dbReference type="Pfam" id="PF04972">
    <property type="entry name" value="BON"/>
    <property type="match status" value="1"/>
</dbReference>
<feature type="compositionally biased region" description="Basic and acidic residues" evidence="1">
    <location>
        <begin position="104"/>
        <end position="122"/>
    </location>
</feature>
<dbReference type="InterPro" id="IPR051686">
    <property type="entry name" value="Lipoprotein_DolP"/>
</dbReference>
<reference evidence="3 4" key="1">
    <citation type="submission" date="2018-08" db="EMBL/GenBank/DDBJ databases">
        <title>Lysobacter soli KCTC 22011, whole genome shotgun sequence.</title>
        <authorList>
            <person name="Zhang X."/>
            <person name="Feng G."/>
            <person name="Zhu H."/>
        </authorList>
    </citation>
    <scope>NUCLEOTIDE SEQUENCE [LARGE SCALE GENOMIC DNA]</scope>
    <source>
        <strain evidence="3 4">KCTC 22011</strain>
    </source>
</reference>
<dbReference type="EMBL" id="QTJR01000003">
    <property type="protein sequence ID" value="RDY68138.1"/>
    <property type="molecule type" value="Genomic_DNA"/>
</dbReference>
<feature type="compositionally biased region" description="Basic and acidic residues" evidence="1">
    <location>
        <begin position="207"/>
        <end position="231"/>
    </location>
</feature>
<accession>A0A3D8VH58</accession>
<feature type="compositionally biased region" description="Basic and acidic residues" evidence="1">
    <location>
        <begin position="313"/>
        <end position="330"/>
    </location>
</feature>
<dbReference type="InterPro" id="IPR007055">
    <property type="entry name" value="BON_dom"/>
</dbReference>
<dbReference type="SMART" id="SM00749">
    <property type="entry name" value="BON"/>
    <property type="match status" value="1"/>
</dbReference>
<dbReference type="PANTHER" id="PTHR34606:SF15">
    <property type="entry name" value="BON DOMAIN-CONTAINING PROTEIN"/>
    <property type="match status" value="1"/>
</dbReference>
<feature type="compositionally biased region" description="Basic and acidic residues" evidence="1">
    <location>
        <begin position="178"/>
        <end position="193"/>
    </location>
</feature>
<sequence>MSFAERSCIRCALRFPCMNPHSHRRLVTSSLNDVRAVFTSCAAQSACERLPPRRAKHTSTQEGSPVTDERSGTGEFKAVAQDAMRLGARALETGRAWLSGRRGTMNERDASKRYEERLRQQRQESGMSGRSEYGQGARRWGAGEDWDDSSSGRTQGHYAGDYETGGRMGRQQYGSGMGRDEQDWSQGRRESQRWGEQGTYGAQGSNEYDRQGSDYGREREFGGQYGDRGHGDYGSNRAYGTQGSQGYGSQSYRSQQQGEDYGSQGRYRASGSDYGSQRPQEGQQDYSNQRGYGTQAYGQGEHSSGSHGYGSGREYRGYEGGESGRHAGNRNWERGYGEGYGLSSGYADEQAYGSQYGSGSSSSGYASGYPSDTQGSSRQRSMSGSSSGMSSRDQYSRNYRGMGPRSYTRSDERLLEDINERLTEDDYLDATEITVRCVNGVITLEGTVTERWMKHRAEDLADASSGVKQVDNRIQVQSQSQSQSGRSSESGSSQAQGSSQSQGRSASSSTSSRASGTTASSGGSTTTGSSSTRSTGGDNNQGGSQH</sequence>
<evidence type="ECO:0000313" key="3">
    <source>
        <dbReference type="EMBL" id="RDY68138.1"/>
    </source>
</evidence>
<dbReference type="Gene3D" id="3.30.1340.30">
    <property type="match status" value="1"/>
</dbReference>
<protein>
    <submittedName>
        <fullName evidence="3">BON domain-containing protein</fullName>
    </submittedName>
</protein>
<feature type="region of interest" description="Disordered" evidence="1">
    <location>
        <begin position="100"/>
        <end position="330"/>
    </location>
</feature>
<feature type="domain" description="BON" evidence="2">
    <location>
        <begin position="410"/>
        <end position="478"/>
    </location>
</feature>